<dbReference type="EMBL" id="LOYH01000008">
    <property type="protein sequence ID" value="KVK88967.1"/>
    <property type="molecule type" value="Genomic_DNA"/>
</dbReference>
<name>A0A124SR19_BURCE</name>
<reference evidence="1 2" key="1">
    <citation type="submission" date="2015-11" db="EMBL/GenBank/DDBJ databases">
        <title>Expanding the genomic diversity of Burkholderia species for the development of highly accurate diagnostics.</title>
        <authorList>
            <person name="Sahl J."/>
            <person name="Keim P."/>
            <person name="Wagner D."/>
        </authorList>
    </citation>
    <scope>NUCLEOTIDE SEQUENCE [LARGE SCALE GENOMIC DNA]</scope>
    <source>
        <strain evidence="1 2">MSMB1302</strain>
    </source>
</reference>
<evidence type="ECO:0000313" key="1">
    <source>
        <dbReference type="EMBL" id="KVK88967.1"/>
    </source>
</evidence>
<evidence type="ECO:0000313" key="2">
    <source>
        <dbReference type="Proteomes" id="UP000069001"/>
    </source>
</evidence>
<dbReference type="Proteomes" id="UP000069001">
    <property type="component" value="Unassembled WGS sequence"/>
</dbReference>
<accession>A0A124SR19</accession>
<sequence length="60" mass="6753">MGEITCDSDYRRALVTMKQRIQISRSRVVPAINAELLNQPMVEEVESEFVQGNGGLRSND</sequence>
<comment type="caution">
    <text evidence="1">The sequence shown here is derived from an EMBL/GenBank/DDBJ whole genome shotgun (WGS) entry which is preliminary data.</text>
</comment>
<organism evidence="1 2">
    <name type="scientific">Burkholderia cepacia</name>
    <name type="common">Pseudomonas cepacia</name>
    <dbReference type="NCBI Taxonomy" id="292"/>
    <lineage>
        <taxon>Bacteria</taxon>
        <taxon>Pseudomonadati</taxon>
        <taxon>Pseudomonadota</taxon>
        <taxon>Betaproteobacteria</taxon>
        <taxon>Burkholderiales</taxon>
        <taxon>Burkholderiaceae</taxon>
        <taxon>Burkholderia</taxon>
        <taxon>Burkholderia cepacia complex</taxon>
    </lineage>
</organism>
<protein>
    <submittedName>
        <fullName evidence="1">Uncharacterized protein</fullName>
    </submittedName>
</protein>
<dbReference type="AlphaFoldDB" id="A0A124SR19"/>
<proteinExistence type="predicted"/>
<gene>
    <name evidence="1" type="ORF">WS90_37290</name>
</gene>